<dbReference type="InterPro" id="IPR005025">
    <property type="entry name" value="FMN_Rdtase-like_dom"/>
</dbReference>
<evidence type="ECO:0000313" key="6">
    <source>
        <dbReference type="EMBL" id="OYO07846.1"/>
    </source>
</evidence>
<evidence type="ECO:0000259" key="4">
    <source>
        <dbReference type="Pfam" id="PF03358"/>
    </source>
</evidence>
<evidence type="ECO:0000256" key="1">
    <source>
        <dbReference type="ARBA" id="ARBA00022630"/>
    </source>
</evidence>
<dbReference type="EMBL" id="NMVO01000019">
    <property type="protein sequence ID" value="OYO07846.1"/>
    <property type="molecule type" value="Genomic_DNA"/>
</dbReference>
<proteinExistence type="predicted"/>
<dbReference type="InterPro" id="IPR020048">
    <property type="entry name" value="NADPH-dep_FMN_reduc_SsuE"/>
</dbReference>
<evidence type="ECO:0000313" key="7">
    <source>
        <dbReference type="Proteomes" id="UP000215896"/>
    </source>
</evidence>
<dbReference type="InterPro" id="IPR038732">
    <property type="entry name" value="HpyO/CreE_NAD-binding"/>
</dbReference>
<keyword evidence="7" id="KW-1185">Reference proteome</keyword>
<dbReference type="GO" id="GO:0046306">
    <property type="term" value="P:alkanesulfonate catabolic process"/>
    <property type="evidence" value="ECO:0007669"/>
    <property type="project" value="InterPro"/>
</dbReference>
<dbReference type="RefSeq" id="WP_094407177.1">
    <property type="nucleotide sequence ID" value="NZ_NMVO01000019.1"/>
</dbReference>
<dbReference type="InterPro" id="IPR051814">
    <property type="entry name" value="NAD(P)H-dep_FMN_reductase"/>
</dbReference>
<name>A0A255G0E8_9ACTN</name>
<dbReference type="SUPFAM" id="SSF51905">
    <property type="entry name" value="FAD/NAD(P)-binding domain"/>
    <property type="match status" value="1"/>
</dbReference>
<keyword evidence="2" id="KW-0288">FMN</keyword>
<comment type="caution">
    <text evidence="6">The sequence shown here is derived from an EMBL/GenBank/DDBJ whole genome shotgun (WGS) entry which is preliminary data.</text>
</comment>
<feature type="domain" description="NADPH-dependent FMN reductase-like" evidence="4">
    <location>
        <begin position="3"/>
        <end position="143"/>
    </location>
</feature>
<evidence type="ECO:0000259" key="5">
    <source>
        <dbReference type="Pfam" id="PF13454"/>
    </source>
</evidence>
<protein>
    <submittedName>
        <fullName evidence="6">FMN reductase (NADPH)</fullName>
    </submittedName>
</protein>
<accession>A0A255G0E8</accession>
<evidence type="ECO:0000256" key="2">
    <source>
        <dbReference type="ARBA" id="ARBA00022643"/>
    </source>
</evidence>
<reference evidence="6 7" key="1">
    <citation type="submission" date="2017-07" db="EMBL/GenBank/DDBJ databases">
        <title>Draft whole genome sequences of clinical Proprionibacteriaceae strains.</title>
        <authorList>
            <person name="Bernier A.-M."/>
            <person name="Bernard K."/>
            <person name="Domingo M.-C."/>
        </authorList>
    </citation>
    <scope>NUCLEOTIDE SEQUENCE [LARGE SCALE GENOMIC DNA]</scope>
    <source>
        <strain evidence="6 7">NML 030167</strain>
    </source>
</reference>
<gene>
    <name evidence="6" type="primary">ssuE</name>
    <name evidence="6" type="ORF">CGZ94_20450</name>
</gene>
<dbReference type="AlphaFoldDB" id="A0A255G0E8"/>
<organism evidence="6 7">
    <name type="scientific">Enemella evansiae</name>
    <dbReference type="NCBI Taxonomy" id="2016499"/>
    <lineage>
        <taxon>Bacteria</taxon>
        <taxon>Bacillati</taxon>
        <taxon>Actinomycetota</taxon>
        <taxon>Actinomycetes</taxon>
        <taxon>Propionibacteriales</taxon>
        <taxon>Propionibacteriaceae</taxon>
        <taxon>Enemella</taxon>
    </lineage>
</organism>
<dbReference type="InterPro" id="IPR036188">
    <property type="entry name" value="FAD/NAD-bd_sf"/>
</dbReference>
<dbReference type="Pfam" id="PF03358">
    <property type="entry name" value="FMN_red"/>
    <property type="match status" value="1"/>
</dbReference>
<dbReference type="SUPFAM" id="SSF52218">
    <property type="entry name" value="Flavoproteins"/>
    <property type="match status" value="1"/>
</dbReference>
<dbReference type="NCBIfam" id="TIGR03567">
    <property type="entry name" value="FMN_reduc_SsuE"/>
    <property type="match status" value="1"/>
</dbReference>
<dbReference type="PANTHER" id="PTHR43408:SF1">
    <property type="entry name" value="FMN REDUCTASE (NADPH)"/>
    <property type="match status" value="1"/>
</dbReference>
<dbReference type="InterPro" id="IPR029039">
    <property type="entry name" value="Flavoprotein-like_sf"/>
</dbReference>
<sequence length="830" mass="88610">MARIVTISSSPSVASRTDILLAHVQAIIEAAGHTVVPVVVRDLPARPLVLAEAGDPEIAAAVAAIADADAVVVTSPVYKAAYSGLLKAFLDLLPQTALVGKQVLPLVTGGSPAHVLVVDYALRPVLESLGADHISSGRFVLARAIVKAEQEQRGHLEEGAAAEVDAVTGAFLDRLHAQLAWRSRGERAGGEVVPQPEVAPRRTPSVVFVGGGPRTLGVLERMGASLGDDAQLQVHIVDPHRPGTGRIWRGDQSRLLWMNSHAADITVFTDESVDCAGPVRSGPSLGEWITGAGRPVLVDQGWLAPDDEPDPQAFLPRAVLGEYLGWAWDRIRGQLPPGVEVILHADRAVDVIDQAGRQVVVLAGGERLLADATVLAQGHLDQLLTDDQRELVDKARQQDLTYIPPGYTADLDLSALQPGEPVIVRGMGLAFIDLAVLLAGGRGGSFVEENGELTYRPSGLEPILYAGSRRGVPYHAKLGYAIADGPAPLRHLSLDRLGESGQLDFDSQVWPLIETELADAHYRRLFTAHPERTRGAWADLEQALKSHRATDSRVTALVDERVPDPRDRFDLAAIDRPLTTDRVPAAGAESAVVAHITDDLARRRDRAYSPDRAVFDAFVSIHGFLSGLLAEGRLAVGDRITRVEDGWRGLFSFVCSGPPPRRLAELLALHRAGVVHFLGPELSVELAGDHFVARSQGHETGVRTRALVDAFLARVDINETADPAIRSLLARGQLATERIPGPDGGRLPGGLLRTDREARALRRDGSVHPNRYLVGPSVSGSAGAGGLARPGFNAPAFRQNDRLARTLLGGLGLGTVPDRRTTSITPEAAA</sequence>
<evidence type="ECO:0000256" key="3">
    <source>
        <dbReference type="ARBA" id="ARBA00023002"/>
    </source>
</evidence>
<keyword evidence="3" id="KW-0560">Oxidoreductase</keyword>
<dbReference type="OrthoDB" id="3653265at2"/>
<keyword evidence="1" id="KW-0285">Flavoprotein</keyword>
<dbReference type="GO" id="GO:0008752">
    <property type="term" value="F:FMN reductase [NAD(P)H] activity"/>
    <property type="evidence" value="ECO:0007669"/>
    <property type="project" value="InterPro"/>
</dbReference>
<feature type="domain" description="FAD-dependent urate hydroxylase HpyO/Asp monooxygenase CreE-like FAD/NAD(P)-binding" evidence="5">
    <location>
        <begin position="207"/>
        <end position="379"/>
    </location>
</feature>
<dbReference type="Proteomes" id="UP000215896">
    <property type="component" value="Unassembled WGS sequence"/>
</dbReference>
<dbReference type="Pfam" id="PF13454">
    <property type="entry name" value="NAD_binding_9"/>
    <property type="match status" value="1"/>
</dbReference>
<dbReference type="PANTHER" id="PTHR43408">
    <property type="entry name" value="FMN REDUCTASE (NADPH)"/>
    <property type="match status" value="1"/>
</dbReference>
<dbReference type="Gene3D" id="3.40.50.360">
    <property type="match status" value="1"/>
</dbReference>